<dbReference type="EMBL" id="MN740367">
    <property type="protein sequence ID" value="QHU02921.1"/>
    <property type="molecule type" value="Genomic_DNA"/>
</dbReference>
<name>A0A6C0JDE7_9ZZZZ</name>
<evidence type="ECO:0000313" key="1">
    <source>
        <dbReference type="EMBL" id="QHU02921.1"/>
    </source>
</evidence>
<accession>A0A6C0JDE7</accession>
<proteinExistence type="predicted"/>
<organism evidence="1">
    <name type="scientific">viral metagenome</name>
    <dbReference type="NCBI Taxonomy" id="1070528"/>
    <lineage>
        <taxon>unclassified sequences</taxon>
        <taxon>metagenomes</taxon>
        <taxon>organismal metagenomes</taxon>
    </lineage>
</organism>
<reference evidence="1" key="1">
    <citation type="journal article" date="2020" name="Nature">
        <title>Giant virus diversity and host interactions through global metagenomics.</title>
        <authorList>
            <person name="Schulz F."/>
            <person name="Roux S."/>
            <person name="Paez-Espino D."/>
            <person name="Jungbluth S."/>
            <person name="Walsh D.A."/>
            <person name="Denef V.J."/>
            <person name="McMahon K.D."/>
            <person name="Konstantinidis K.T."/>
            <person name="Eloe-Fadrosh E.A."/>
            <person name="Kyrpides N.C."/>
            <person name="Woyke T."/>
        </authorList>
    </citation>
    <scope>NUCLEOTIDE SEQUENCE</scope>
    <source>
        <strain evidence="1">GVMAG-M-3300025890-48</strain>
    </source>
</reference>
<sequence length="77" mass="8598">MLNIIVQLNETSFSICLLDKFVLLFKINNFKCLQNNIEPKVNDDIASSLNIAAGISPNSLLEKVVINIKNKDIPKIV</sequence>
<protein>
    <submittedName>
        <fullName evidence="1">Uncharacterized protein</fullName>
    </submittedName>
</protein>
<dbReference type="AlphaFoldDB" id="A0A6C0JDE7"/>